<proteinExistence type="predicted"/>
<gene>
    <name evidence="1" type="ORF">MUK42_27570</name>
</gene>
<keyword evidence="2" id="KW-1185">Reference proteome</keyword>
<accession>A0A9E7F291</accession>
<protein>
    <submittedName>
        <fullName evidence="1">Uncharacterized protein</fullName>
    </submittedName>
</protein>
<name>A0A9E7F291_9LILI</name>
<reference evidence="1" key="1">
    <citation type="submission" date="2022-05" db="EMBL/GenBank/DDBJ databases">
        <title>The Musa troglodytarum L. genome provides insights into the mechanism of non-climacteric behaviour and enrichment of carotenoids.</title>
        <authorList>
            <person name="Wang J."/>
        </authorList>
    </citation>
    <scope>NUCLEOTIDE SEQUENCE</scope>
    <source>
        <tissue evidence="1">Leaf</tissue>
    </source>
</reference>
<dbReference type="AlphaFoldDB" id="A0A9E7F291"/>
<evidence type="ECO:0000313" key="1">
    <source>
        <dbReference type="EMBL" id="URD86676.1"/>
    </source>
</evidence>
<evidence type="ECO:0000313" key="2">
    <source>
        <dbReference type="Proteomes" id="UP001055439"/>
    </source>
</evidence>
<dbReference type="EMBL" id="CP097504">
    <property type="protein sequence ID" value="URD86676.1"/>
    <property type="molecule type" value="Genomic_DNA"/>
</dbReference>
<dbReference type="Proteomes" id="UP001055439">
    <property type="component" value="Chromosome 2"/>
</dbReference>
<sequence>MIEEKLQMLKHTMQLVVSSLGPRDWLSIMTFLTVASAKRLLLQQMSRQG</sequence>
<organism evidence="1 2">
    <name type="scientific">Musa troglodytarum</name>
    <name type="common">fe'i banana</name>
    <dbReference type="NCBI Taxonomy" id="320322"/>
    <lineage>
        <taxon>Eukaryota</taxon>
        <taxon>Viridiplantae</taxon>
        <taxon>Streptophyta</taxon>
        <taxon>Embryophyta</taxon>
        <taxon>Tracheophyta</taxon>
        <taxon>Spermatophyta</taxon>
        <taxon>Magnoliopsida</taxon>
        <taxon>Liliopsida</taxon>
        <taxon>Zingiberales</taxon>
        <taxon>Musaceae</taxon>
        <taxon>Musa</taxon>
    </lineage>
</organism>